<evidence type="ECO:0000313" key="1">
    <source>
        <dbReference type="EMBL" id="KXB04792.1"/>
    </source>
</evidence>
<comment type="caution">
    <text evidence="1">The sequence shown here is derived from an EMBL/GenBank/DDBJ whole genome shotgun (WGS) entry which is preliminary data.</text>
</comment>
<gene>
    <name evidence="1" type="ORF">AKJ49_01680</name>
</gene>
<accession>A0A133VEB4</accession>
<name>A0A133VEB4_9EURY</name>
<dbReference type="AlphaFoldDB" id="A0A133VEB4"/>
<sequence length="82" mass="9709">MKIYFSHPTFTFRTDTEEFCIKMIREKFNDIEKIFNPLKYGLKHDVRSFIHESDAVVGMAISEKFTFLVQNEVKEGKKWGAD</sequence>
<protein>
    <recommendedName>
        <fullName evidence="3">Nucleoside 2-deoxyribosyltransferase</fullName>
    </recommendedName>
</protein>
<dbReference type="EMBL" id="LHYC01000045">
    <property type="protein sequence ID" value="KXB04792.1"/>
    <property type="molecule type" value="Genomic_DNA"/>
</dbReference>
<dbReference type="Proteomes" id="UP000070549">
    <property type="component" value="Unassembled WGS sequence"/>
</dbReference>
<evidence type="ECO:0008006" key="3">
    <source>
        <dbReference type="Google" id="ProtNLM"/>
    </source>
</evidence>
<evidence type="ECO:0000313" key="2">
    <source>
        <dbReference type="Proteomes" id="UP000070549"/>
    </source>
</evidence>
<organism evidence="1 2">
    <name type="scientific">candidate division MSBL1 archaeon SCGC-AAA382A03</name>
    <dbReference type="NCBI Taxonomy" id="1698278"/>
    <lineage>
        <taxon>Archaea</taxon>
        <taxon>Methanobacteriati</taxon>
        <taxon>Methanobacteriota</taxon>
        <taxon>candidate division MSBL1</taxon>
    </lineage>
</organism>
<feature type="non-terminal residue" evidence="1">
    <location>
        <position position="82"/>
    </location>
</feature>
<keyword evidence="2" id="KW-1185">Reference proteome</keyword>
<reference evidence="1 2" key="1">
    <citation type="journal article" date="2016" name="Sci. Rep.">
        <title>Metabolic traits of an uncultured archaeal lineage -MSBL1- from brine pools of the Red Sea.</title>
        <authorList>
            <person name="Mwirichia R."/>
            <person name="Alam I."/>
            <person name="Rashid M."/>
            <person name="Vinu M."/>
            <person name="Ba-Alawi W."/>
            <person name="Anthony Kamau A."/>
            <person name="Kamanda Ngugi D."/>
            <person name="Goker M."/>
            <person name="Klenk H.P."/>
            <person name="Bajic V."/>
            <person name="Stingl U."/>
        </authorList>
    </citation>
    <scope>NUCLEOTIDE SEQUENCE [LARGE SCALE GENOMIC DNA]</scope>
    <source>
        <strain evidence="1">SCGC-AAA382A03</strain>
    </source>
</reference>
<proteinExistence type="predicted"/>